<proteinExistence type="inferred from homology"/>
<evidence type="ECO:0000256" key="4">
    <source>
        <dbReference type="ARBA" id="ARBA00023136"/>
    </source>
</evidence>
<keyword evidence="6" id="KW-1185">Reference proteome</keyword>
<feature type="transmembrane region" description="Helical" evidence="5">
    <location>
        <begin position="35"/>
        <end position="57"/>
    </location>
</feature>
<feature type="transmembrane region" description="Helical" evidence="5">
    <location>
        <begin position="214"/>
        <end position="237"/>
    </location>
</feature>
<dbReference type="GO" id="GO:0016020">
    <property type="term" value="C:membrane"/>
    <property type="evidence" value="ECO:0007669"/>
    <property type="project" value="UniProtKB-SubCell"/>
</dbReference>
<reference evidence="6" key="1">
    <citation type="journal article" date="2019" name="Database">
        <title>The radish genome database (RadishGD): an integrated information resource for radish genomics.</title>
        <authorList>
            <person name="Yu H.J."/>
            <person name="Baek S."/>
            <person name="Lee Y.J."/>
            <person name="Cho A."/>
            <person name="Mun J.H."/>
        </authorList>
    </citation>
    <scope>NUCLEOTIDE SEQUENCE [LARGE SCALE GENOMIC DNA]</scope>
    <source>
        <strain evidence="6">cv. WK10039</strain>
    </source>
</reference>
<feature type="transmembrane region" description="Helical" evidence="5">
    <location>
        <begin position="181"/>
        <end position="202"/>
    </location>
</feature>
<dbReference type="Proteomes" id="UP000504610">
    <property type="component" value="Chromosome 2"/>
</dbReference>
<name>A0A6J0M8N5_RAPSA</name>
<evidence type="ECO:0000313" key="6">
    <source>
        <dbReference type="Proteomes" id="UP000504610"/>
    </source>
</evidence>
<reference evidence="7" key="2">
    <citation type="submission" date="2025-08" db="UniProtKB">
        <authorList>
            <consortium name="RefSeq"/>
        </authorList>
    </citation>
    <scope>IDENTIFICATION</scope>
    <source>
        <tissue evidence="7">Leaf</tissue>
    </source>
</reference>
<dbReference type="PANTHER" id="PTHR23291:SF123">
    <property type="entry name" value="PROTEIN LIFEGUARD 1"/>
    <property type="match status" value="1"/>
</dbReference>
<evidence type="ECO:0000256" key="5">
    <source>
        <dbReference type="RuleBase" id="RU004379"/>
    </source>
</evidence>
<sequence>MEKSDIESGVVIGDKELYPKMTESPGLRWAFIRKVYAVLTLQLIVTVGVSSVVFFVGDISVFVTTTTPGLVVFFVSLVIPLLMLWPLIVFAKKHPVNLIILMLFTLTISFAVGLCCSFSKGKIVLEAAILTATMVLGLTIYTFWAVRRGHDFSFLEPFLFGALLIILVFSIIQVLHPLGKLSSMIFSCFASVVFCGYIVYDTNQLIKKLNYDEYIHAAICLYLDVINLFLHILGFAIHT</sequence>
<organism evidence="6 7">
    <name type="scientific">Raphanus sativus</name>
    <name type="common">Radish</name>
    <name type="synonym">Raphanus raphanistrum var. sativus</name>
    <dbReference type="NCBI Taxonomy" id="3726"/>
    <lineage>
        <taxon>Eukaryota</taxon>
        <taxon>Viridiplantae</taxon>
        <taxon>Streptophyta</taxon>
        <taxon>Embryophyta</taxon>
        <taxon>Tracheophyta</taxon>
        <taxon>Spermatophyta</taxon>
        <taxon>Magnoliopsida</taxon>
        <taxon>eudicotyledons</taxon>
        <taxon>Gunneridae</taxon>
        <taxon>Pentapetalae</taxon>
        <taxon>rosids</taxon>
        <taxon>malvids</taxon>
        <taxon>Brassicales</taxon>
        <taxon>Brassicaceae</taxon>
        <taxon>Brassiceae</taxon>
        <taxon>Raphanus</taxon>
    </lineage>
</organism>
<evidence type="ECO:0000256" key="2">
    <source>
        <dbReference type="ARBA" id="ARBA00022692"/>
    </source>
</evidence>
<dbReference type="AlphaFoldDB" id="A0A6J0M8N5"/>
<accession>A0A6J0M8N5</accession>
<feature type="transmembrane region" description="Helical" evidence="5">
    <location>
        <begin position="98"/>
        <end position="121"/>
    </location>
</feature>
<dbReference type="GeneID" id="108840092"/>
<feature type="transmembrane region" description="Helical" evidence="5">
    <location>
        <begin position="69"/>
        <end position="91"/>
    </location>
</feature>
<keyword evidence="2 5" id="KW-0812">Transmembrane</keyword>
<feature type="transmembrane region" description="Helical" evidence="5">
    <location>
        <begin position="158"/>
        <end position="175"/>
    </location>
</feature>
<evidence type="ECO:0000256" key="1">
    <source>
        <dbReference type="ARBA" id="ARBA00004141"/>
    </source>
</evidence>
<feature type="transmembrane region" description="Helical" evidence="5">
    <location>
        <begin position="127"/>
        <end position="146"/>
    </location>
</feature>
<gene>
    <name evidence="7" type="primary">LOC108840092</name>
</gene>
<dbReference type="PANTHER" id="PTHR23291">
    <property type="entry name" value="BAX INHIBITOR-RELATED"/>
    <property type="match status" value="1"/>
</dbReference>
<comment type="subcellular location">
    <subcellularLocation>
        <location evidence="1">Membrane</location>
        <topology evidence="1">Multi-pass membrane protein</topology>
    </subcellularLocation>
</comment>
<keyword evidence="4 5" id="KW-0472">Membrane</keyword>
<dbReference type="OrthoDB" id="7933078at2759"/>
<evidence type="ECO:0000313" key="7">
    <source>
        <dbReference type="RefSeq" id="XP_018468419.1"/>
    </source>
</evidence>
<dbReference type="Pfam" id="PF01027">
    <property type="entry name" value="Bax1-I"/>
    <property type="match status" value="1"/>
</dbReference>
<evidence type="ECO:0000256" key="3">
    <source>
        <dbReference type="ARBA" id="ARBA00022989"/>
    </source>
</evidence>
<keyword evidence="3 5" id="KW-1133">Transmembrane helix</keyword>
<dbReference type="RefSeq" id="XP_018468419.1">
    <property type="nucleotide sequence ID" value="XM_018612917.2"/>
</dbReference>
<dbReference type="KEGG" id="rsz:108840092"/>
<dbReference type="InterPro" id="IPR006214">
    <property type="entry name" value="Bax_inhibitor_1-related"/>
</dbReference>
<protein>
    <submittedName>
        <fullName evidence="7">Protein LIFEGUARD 1</fullName>
    </submittedName>
</protein>
<comment type="similarity">
    <text evidence="5">Belongs to the BI1 family.</text>
</comment>